<organism evidence="1 2">
    <name type="scientific">Eumeta variegata</name>
    <name type="common">Bagworm moth</name>
    <name type="synonym">Eumeta japonica</name>
    <dbReference type="NCBI Taxonomy" id="151549"/>
    <lineage>
        <taxon>Eukaryota</taxon>
        <taxon>Metazoa</taxon>
        <taxon>Ecdysozoa</taxon>
        <taxon>Arthropoda</taxon>
        <taxon>Hexapoda</taxon>
        <taxon>Insecta</taxon>
        <taxon>Pterygota</taxon>
        <taxon>Neoptera</taxon>
        <taxon>Endopterygota</taxon>
        <taxon>Lepidoptera</taxon>
        <taxon>Glossata</taxon>
        <taxon>Ditrysia</taxon>
        <taxon>Tineoidea</taxon>
        <taxon>Psychidae</taxon>
        <taxon>Oiketicinae</taxon>
        <taxon>Eumeta</taxon>
    </lineage>
</organism>
<dbReference type="GO" id="GO:0008168">
    <property type="term" value="F:methyltransferase activity"/>
    <property type="evidence" value="ECO:0007669"/>
    <property type="project" value="UniProtKB-KW"/>
</dbReference>
<keyword evidence="1" id="KW-0808">Transferase</keyword>
<keyword evidence="1" id="KW-0489">Methyltransferase</keyword>
<name>A0A4C1UGU1_EUMVA</name>
<dbReference type="Proteomes" id="UP000299102">
    <property type="component" value="Unassembled WGS sequence"/>
</dbReference>
<dbReference type="PANTHER" id="PTHR46060:SF3">
    <property type="entry name" value="PROTEIN GVQW3"/>
    <property type="match status" value="1"/>
</dbReference>
<accession>A0A4C1UGU1</accession>
<dbReference type="Gene3D" id="3.30.420.10">
    <property type="entry name" value="Ribonuclease H-like superfamily/Ribonuclease H"/>
    <property type="match status" value="1"/>
</dbReference>
<sequence>MSRVYKILHEHLAVLKLGTRWIPHNLTEAQKLHRINRCREMVQRFAGGDSDAIDDMVTEDTTTVTADWHTDNRLRLVLGEIREKRPPNRILLYHDNASPHTATQTTNDLGTLSVEIPARPPYLPVFVPCDFYLFPNIKGKLRGKWYTGDDEAAAAFDRAVEAAPKIEELAPRRLLGVVLNARKIAKDGHKDR</sequence>
<comment type="caution">
    <text evidence="1">The sequence shown here is derived from an EMBL/GenBank/DDBJ whole genome shotgun (WGS) entry which is preliminary data.</text>
</comment>
<dbReference type="InterPro" id="IPR036397">
    <property type="entry name" value="RNaseH_sf"/>
</dbReference>
<reference evidence="1 2" key="1">
    <citation type="journal article" date="2019" name="Commun. Biol.">
        <title>The bagworm genome reveals a unique fibroin gene that provides high tensile strength.</title>
        <authorList>
            <person name="Kono N."/>
            <person name="Nakamura H."/>
            <person name="Ohtoshi R."/>
            <person name="Tomita M."/>
            <person name="Numata K."/>
            <person name="Arakawa K."/>
        </authorList>
    </citation>
    <scope>NUCLEOTIDE SEQUENCE [LARGE SCALE GENOMIC DNA]</scope>
</reference>
<dbReference type="PANTHER" id="PTHR46060">
    <property type="entry name" value="MARINER MOS1 TRANSPOSASE-LIKE PROTEIN"/>
    <property type="match status" value="1"/>
</dbReference>
<dbReference type="OrthoDB" id="10017160at2759"/>
<evidence type="ECO:0000313" key="1">
    <source>
        <dbReference type="EMBL" id="GBP25693.1"/>
    </source>
</evidence>
<dbReference type="AlphaFoldDB" id="A0A4C1UGU1"/>
<dbReference type="GO" id="GO:0032259">
    <property type="term" value="P:methylation"/>
    <property type="evidence" value="ECO:0007669"/>
    <property type="project" value="UniProtKB-KW"/>
</dbReference>
<dbReference type="STRING" id="151549.A0A4C1UGU1"/>
<evidence type="ECO:0000313" key="2">
    <source>
        <dbReference type="Proteomes" id="UP000299102"/>
    </source>
</evidence>
<keyword evidence="2" id="KW-1185">Reference proteome</keyword>
<dbReference type="GO" id="GO:0003676">
    <property type="term" value="F:nucleic acid binding"/>
    <property type="evidence" value="ECO:0007669"/>
    <property type="project" value="InterPro"/>
</dbReference>
<dbReference type="EMBL" id="BGZK01000171">
    <property type="protein sequence ID" value="GBP25693.1"/>
    <property type="molecule type" value="Genomic_DNA"/>
</dbReference>
<gene>
    <name evidence="1" type="primary">SETMAR</name>
    <name evidence="1" type="ORF">EVAR_12171_1</name>
</gene>
<dbReference type="InterPro" id="IPR052709">
    <property type="entry name" value="Transposase-MT_Hybrid"/>
</dbReference>
<proteinExistence type="predicted"/>
<protein>
    <submittedName>
        <fullName evidence="1">Histone-lysine N-methyltransferase SETMAR</fullName>
    </submittedName>
</protein>